<sequence>MTFTIWGFFLASVFWFIWEMKTLLRWKKELKHWEAALMAHDRDLRHRESVLKQIQLKIKKEKKWKWMI</sequence>
<accession>A0AAE9KFH0</accession>
<evidence type="ECO:0000313" key="3">
    <source>
        <dbReference type="Proteomes" id="UP001240192"/>
    </source>
</evidence>
<keyword evidence="3" id="KW-1185">Reference proteome</keyword>
<evidence type="ECO:0000256" key="1">
    <source>
        <dbReference type="SAM" id="Phobius"/>
    </source>
</evidence>
<feature type="transmembrane region" description="Helical" evidence="1">
    <location>
        <begin position="6"/>
        <end position="24"/>
    </location>
</feature>
<organism evidence="2 3">
    <name type="scientific">Vibrio phage vB_VruC_PG21</name>
    <dbReference type="NCBI Taxonomy" id="2928757"/>
    <lineage>
        <taxon>Viruses</taxon>
        <taxon>Varidnaviria</taxon>
        <taxon>Abadenavirae</taxon>
        <taxon>Produgelaviricota</taxon>
        <taxon>Belvinaviricetes</taxon>
        <taxon>Vinavirales</taxon>
        <taxon>Asemoviridae</taxon>
        <taxon>Rumoivirus</taxon>
        <taxon>Rumoivirus VruC</taxon>
    </lineage>
</organism>
<dbReference type="EMBL" id="OM867525">
    <property type="protein sequence ID" value="UOL48291.1"/>
    <property type="molecule type" value="Genomic_DNA"/>
</dbReference>
<keyword evidence="1" id="KW-1133">Transmembrane helix</keyword>
<reference evidence="2" key="1">
    <citation type="submission" date="2022-02" db="EMBL/GenBank/DDBJ databases">
        <authorList>
            <person name="Guo R."/>
        </authorList>
    </citation>
    <scope>NUCLEOTIDE SEQUENCE</scope>
</reference>
<dbReference type="Proteomes" id="UP001240192">
    <property type="component" value="Segment"/>
</dbReference>
<keyword evidence="1" id="KW-0812">Transmembrane</keyword>
<evidence type="ECO:0000313" key="2">
    <source>
        <dbReference type="EMBL" id="UOL48291.1"/>
    </source>
</evidence>
<keyword evidence="1" id="KW-0472">Membrane</keyword>
<protein>
    <submittedName>
        <fullName evidence="2">Uncharacterized protein</fullName>
    </submittedName>
</protein>
<name>A0AAE9KFH0_9VIRU</name>
<proteinExistence type="predicted"/>